<dbReference type="InterPro" id="IPR050190">
    <property type="entry name" value="UPF0213_domain"/>
</dbReference>
<proteinExistence type="inferred from homology"/>
<dbReference type="SUPFAM" id="SSF82771">
    <property type="entry name" value="GIY-YIG endonuclease"/>
    <property type="match status" value="1"/>
</dbReference>
<feature type="domain" description="GIY-YIG" evidence="2">
    <location>
        <begin position="21"/>
        <end position="97"/>
    </location>
</feature>
<gene>
    <name evidence="3" type="ORF">At1D1609_46020</name>
</gene>
<dbReference type="EMBL" id="CP026925">
    <property type="protein sequence ID" value="AVH44643.1"/>
    <property type="molecule type" value="Genomic_DNA"/>
</dbReference>
<dbReference type="PANTHER" id="PTHR34477">
    <property type="entry name" value="UPF0213 PROTEIN YHBQ"/>
    <property type="match status" value="1"/>
</dbReference>
<dbReference type="Proteomes" id="UP000237717">
    <property type="component" value="Chromosome II"/>
</dbReference>
<dbReference type="SMART" id="SM00465">
    <property type="entry name" value="GIYc"/>
    <property type="match status" value="1"/>
</dbReference>
<dbReference type="InterPro" id="IPR035901">
    <property type="entry name" value="GIY-YIG_endonuc_sf"/>
</dbReference>
<dbReference type="Gene3D" id="3.40.1440.10">
    <property type="entry name" value="GIY-YIG endonuclease"/>
    <property type="match status" value="1"/>
</dbReference>
<dbReference type="InterPro" id="IPR000305">
    <property type="entry name" value="GIY-YIG_endonuc"/>
</dbReference>
<protein>
    <submittedName>
        <fullName evidence="3">Excinuclease ABC subunit C</fullName>
    </submittedName>
</protein>
<name>A0A2L2LJY3_AGRTU</name>
<evidence type="ECO:0000256" key="1">
    <source>
        <dbReference type="ARBA" id="ARBA00007435"/>
    </source>
</evidence>
<organism evidence="3 4">
    <name type="scientific">Agrobacterium tumefaciens</name>
    <dbReference type="NCBI Taxonomy" id="358"/>
    <lineage>
        <taxon>Bacteria</taxon>
        <taxon>Pseudomonadati</taxon>
        <taxon>Pseudomonadota</taxon>
        <taxon>Alphaproteobacteria</taxon>
        <taxon>Hyphomicrobiales</taxon>
        <taxon>Rhizobiaceae</taxon>
        <taxon>Rhizobium/Agrobacterium group</taxon>
        <taxon>Agrobacterium</taxon>
        <taxon>Agrobacterium tumefaciens complex</taxon>
    </lineage>
</organism>
<reference evidence="3 4" key="1">
    <citation type="submission" date="2018-02" db="EMBL/GenBank/DDBJ databases">
        <title>Complete genome sequence of Agrobacterium tumefaciens 1D1609.</title>
        <authorList>
            <person name="Cho S.-T."/>
            <person name="Haryono M."/>
            <person name="Chang H.-H."/>
            <person name="Santos M.N."/>
            <person name="Lai E.-M."/>
            <person name="Kuo C.-H."/>
        </authorList>
    </citation>
    <scope>NUCLEOTIDE SEQUENCE [LARGE SCALE GENOMIC DNA]</scope>
    <source>
        <strain evidence="3 4">1D1609</strain>
    </source>
</reference>
<dbReference type="AlphaFoldDB" id="A0A2L2LJY3"/>
<comment type="similarity">
    <text evidence="1">Belongs to the UPF0213 family.</text>
</comment>
<dbReference type="PROSITE" id="PS50164">
    <property type="entry name" value="GIY_YIG"/>
    <property type="match status" value="1"/>
</dbReference>
<accession>A0A2L2LJY3</accession>
<evidence type="ECO:0000313" key="4">
    <source>
        <dbReference type="Proteomes" id="UP000237717"/>
    </source>
</evidence>
<evidence type="ECO:0000259" key="2">
    <source>
        <dbReference type="PROSITE" id="PS50164"/>
    </source>
</evidence>
<dbReference type="Pfam" id="PF01541">
    <property type="entry name" value="GIY-YIG"/>
    <property type="match status" value="1"/>
</dbReference>
<evidence type="ECO:0000313" key="3">
    <source>
        <dbReference type="EMBL" id="AVH44643.1"/>
    </source>
</evidence>
<dbReference type="PANTHER" id="PTHR34477:SF5">
    <property type="entry name" value="BSL5627 PROTEIN"/>
    <property type="match status" value="1"/>
</dbReference>
<sequence length="114" mass="13281">MTEIISPLAKTMTFSHAFLMRQGYVYILASKRNGTLYTGVTSDLSHRLYEHQNNLTPGFTTRYGVKTLVWFETYDLVTDAIAREKTIKNWPRAWKIKLIEDLNPAWDDIAHFLL</sequence>
<dbReference type="CDD" id="cd10448">
    <property type="entry name" value="GIY-YIG_unchar_3"/>
    <property type="match status" value="1"/>
</dbReference>